<comment type="caution">
    <text evidence="1">The sequence shown here is derived from an EMBL/GenBank/DDBJ whole genome shotgun (WGS) entry which is preliminary data.</text>
</comment>
<organism evidence="1 2">
    <name type="scientific">Methylobacterium aquaticum</name>
    <dbReference type="NCBI Taxonomy" id="270351"/>
    <lineage>
        <taxon>Bacteria</taxon>
        <taxon>Pseudomonadati</taxon>
        <taxon>Pseudomonadota</taxon>
        <taxon>Alphaproteobacteria</taxon>
        <taxon>Hyphomicrobiales</taxon>
        <taxon>Methylobacteriaceae</taxon>
        <taxon>Methylobacterium</taxon>
    </lineage>
</organism>
<evidence type="ECO:0000313" key="2">
    <source>
        <dbReference type="Proteomes" id="UP000035929"/>
    </source>
</evidence>
<protein>
    <submittedName>
        <fullName evidence="1">Uncharacterized protein</fullName>
    </submittedName>
</protein>
<evidence type="ECO:0000313" key="1">
    <source>
        <dbReference type="EMBL" id="KMO37567.1"/>
    </source>
</evidence>
<gene>
    <name evidence="1" type="ORF">VP06_07780</name>
</gene>
<dbReference type="PATRIC" id="fig|270351.6.peg.6238"/>
<reference evidence="1 2" key="1">
    <citation type="submission" date="2015-03" db="EMBL/GenBank/DDBJ databases">
        <title>Genome sequencing of Methylobacterium aquaticum DSM16371 type strain.</title>
        <authorList>
            <person name="Chaudhry V."/>
            <person name="Patil P.B."/>
        </authorList>
    </citation>
    <scope>NUCLEOTIDE SEQUENCE [LARGE SCALE GENOMIC DNA]</scope>
    <source>
        <strain evidence="1 2">DSM 16371</strain>
    </source>
</reference>
<dbReference type="AlphaFoldDB" id="A0A0J6SVM8"/>
<name>A0A0J6SVM8_9HYPH</name>
<dbReference type="Proteomes" id="UP000035929">
    <property type="component" value="Unassembled WGS sequence"/>
</dbReference>
<sequence length="251" mass="26802">MDGGSPFLPRDERRAVLRQAEVAQGLGREVSVVVAQIPIEQSRSRRFLSKPQPGGRGLQGVVGGDAGQRHLVQAQMRDDDPGEIPELLALLGREGARLGIEHAQAAEADAGPHDERSTRVEPNAVSAGDERALAHAHVLQRILDDEHLVGEDRVSAERRPTRRAVSVEAAPGLEPLALLIDEGDQGDRQAEHYLGIAADGVEVLLGRRTEDVERAHGLQALGLVGRHGIHGGCSRSRDVVSTLARQPAGDA</sequence>
<dbReference type="EMBL" id="LABX01000055">
    <property type="protein sequence ID" value="KMO37567.1"/>
    <property type="molecule type" value="Genomic_DNA"/>
</dbReference>
<proteinExistence type="predicted"/>
<accession>A0A0J6SVM8</accession>